<proteinExistence type="predicted"/>
<organism evidence="1 2">
    <name type="scientific">Idiomarina xiamenensis 10-D-4</name>
    <dbReference type="NCBI Taxonomy" id="740709"/>
    <lineage>
        <taxon>Bacteria</taxon>
        <taxon>Pseudomonadati</taxon>
        <taxon>Pseudomonadota</taxon>
        <taxon>Gammaproteobacteria</taxon>
        <taxon>Alteromonadales</taxon>
        <taxon>Idiomarinaceae</taxon>
        <taxon>Idiomarina</taxon>
    </lineage>
</organism>
<dbReference type="RefSeq" id="WP_008489953.1">
    <property type="nucleotide sequence ID" value="NZ_AMRG01000022.1"/>
</dbReference>
<dbReference type="PATRIC" id="fig|740709.3.peg.2556"/>
<dbReference type="InterPro" id="IPR009279">
    <property type="entry name" value="Portal_Mu"/>
</dbReference>
<protein>
    <submittedName>
        <fullName evidence="1">F, portal protein</fullName>
    </submittedName>
</protein>
<dbReference type="AlphaFoldDB" id="K2J978"/>
<dbReference type="OrthoDB" id="9797300at2"/>
<keyword evidence="2" id="KW-1185">Reference proteome</keyword>
<gene>
    <name evidence="1" type="ORF">A10D4_12664</name>
</gene>
<reference evidence="1 2" key="1">
    <citation type="journal article" date="2012" name="J. Bacteriol.">
        <title>Genome Sequence of Idiomarina xiamenensis Type Strain 10-D-4.</title>
        <authorList>
            <person name="Lai Q."/>
            <person name="Wang L."/>
            <person name="Wang W."/>
            <person name="Shao Z."/>
        </authorList>
    </citation>
    <scope>NUCLEOTIDE SEQUENCE [LARGE SCALE GENOMIC DNA]</scope>
    <source>
        <strain evidence="1 2">10-D-4</strain>
    </source>
</reference>
<evidence type="ECO:0000313" key="1">
    <source>
        <dbReference type="EMBL" id="EKE79711.1"/>
    </source>
</evidence>
<comment type="caution">
    <text evidence="1">The sequence shown here is derived from an EMBL/GenBank/DDBJ whole genome shotgun (WGS) entry which is preliminary data.</text>
</comment>
<accession>K2J978</accession>
<dbReference type="Proteomes" id="UP000014115">
    <property type="component" value="Unassembled WGS sequence"/>
</dbReference>
<dbReference type="EMBL" id="AMRG01000022">
    <property type="protein sequence ID" value="EKE79711.1"/>
    <property type="molecule type" value="Genomic_DNA"/>
</dbReference>
<dbReference type="STRING" id="740709.A10D4_12664"/>
<dbReference type="eggNOG" id="COG4383">
    <property type="taxonomic scope" value="Bacteria"/>
</dbReference>
<evidence type="ECO:0000313" key="2">
    <source>
        <dbReference type="Proteomes" id="UP000014115"/>
    </source>
</evidence>
<name>K2J978_9GAMM</name>
<dbReference type="Pfam" id="PF06074">
    <property type="entry name" value="Portal_Mu"/>
    <property type="match status" value="1"/>
</dbReference>
<sequence length="496" mass="56051">MAKTKKPIKTELSKADHGRALASALIQVMIENPDNVLRTKGGGQFDVYKELLRDDQVRSTFQQRRTAVTQAEIDIVPGGKSAQDIAAAEYIKQVLDDIGFDQVTDKMLYANHYGYSVAELMPVMRDGLWYLDSIKVRDRGRFRFGVNNELLLLKGAQQHAMPREKFWVFSVGQEHDDNPYGEGLAHALYWPVFFKRNCIKFWLIHLEKFGMPTATAKLSPAAIKDPEQREMALDVLDAVQADSGVLIPEDFVVELLEASRSGTADYKALEEGMNRAISKIILSQTMTTDDGSSYSQAKVHGGVKADLIKSDADLICASFNTQVVDYLVSLNFENANPPRVWRKTEEKEDLNTVADRDKKIFEMGYEPTEEYIKSTYGDGWRKRDMSFGRLPMGNQIQPMGAEFGEVSPLTEKRIQHRRDQRDIVDAGEYLAQDADAAIGSLARKIIEFAQSAGNENEFRKRLDELAELDPLPDVVERIRNANVYARMRGYMKNGTR</sequence>